<sequence>MEYEDWEDQSCGHEWQWIDVGEKEGGDGIIEDEVWVRGIGCLKVGGAGGAVEEDEGEEGIGVTRVEVSGALVAATGSFPFA</sequence>
<organism evidence="1 2">
    <name type="scientific">Colocasia esculenta</name>
    <name type="common">Wild taro</name>
    <name type="synonym">Arum esculentum</name>
    <dbReference type="NCBI Taxonomy" id="4460"/>
    <lineage>
        <taxon>Eukaryota</taxon>
        <taxon>Viridiplantae</taxon>
        <taxon>Streptophyta</taxon>
        <taxon>Embryophyta</taxon>
        <taxon>Tracheophyta</taxon>
        <taxon>Spermatophyta</taxon>
        <taxon>Magnoliopsida</taxon>
        <taxon>Liliopsida</taxon>
        <taxon>Araceae</taxon>
        <taxon>Aroideae</taxon>
        <taxon>Colocasieae</taxon>
        <taxon>Colocasia</taxon>
    </lineage>
</organism>
<comment type="caution">
    <text evidence="1">The sequence shown here is derived from an EMBL/GenBank/DDBJ whole genome shotgun (WGS) entry which is preliminary data.</text>
</comment>
<protein>
    <submittedName>
        <fullName evidence="1">Uncharacterized protein</fullName>
    </submittedName>
</protein>
<keyword evidence="2" id="KW-1185">Reference proteome</keyword>
<dbReference type="Proteomes" id="UP000652761">
    <property type="component" value="Unassembled WGS sequence"/>
</dbReference>
<name>A0A843TMK5_COLES</name>
<gene>
    <name evidence="1" type="ORF">Taro_003056</name>
</gene>
<proteinExistence type="predicted"/>
<accession>A0A843TMK5</accession>
<evidence type="ECO:0000313" key="2">
    <source>
        <dbReference type="Proteomes" id="UP000652761"/>
    </source>
</evidence>
<dbReference type="EMBL" id="NMUH01000077">
    <property type="protein sequence ID" value="MQL70734.1"/>
    <property type="molecule type" value="Genomic_DNA"/>
</dbReference>
<reference evidence="1" key="1">
    <citation type="submission" date="2017-07" db="EMBL/GenBank/DDBJ databases">
        <title>Taro Niue Genome Assembly and Annotation.</title>
        <authorList>
            <person name="Atibalentja N."/>
            <person name="Keating K."/>
            <person name="Fields C.J."/>
        </authorList>
    </citation>
    <scope>NUCLEOTIDE SEQUENCE</scope>
    <source>
        <strain evidence="1">Niue_2</strain>
        <tissue evidence="1">Leaf</tissue>
    </source>
</reference>
<dbReference type="AlphaFoldDB" id="A0A843TMK5"/>
<evidence type="ECO:0000313" key="1">
    <source>
        <dbReference type="EMBL" id="MQL70734.1"/>
    </source>
</evidence>